<dbReference type="InterPro" id="IPR016024">
    <property type="entry name" value="ARM-type_fold"/>
</dbReference>
<evidence type="ECO:0000256" key="1">
    <source>
        <dbReference type="ARBA" id="ARBA00022737"/>
    </source>
</evidence>
<dbReference type="PANTHER" id="PTHR47093">
    <property type="entry name" value="PROTEIN JSN1-RELATED"/>
    <property type="match status" value="1"/>
</dbReference>
<dbReference type="SUPFAM" id="SSF48371">
    <property type="entry name" value="ARM repeat"/>
    <property type="match status" value="1"/>
</dbReference>
<dbReference type="InterPro" id="IPR052645">
    <property type="entry name" value="Pumilio_domain_protein"/>
</dbReference>
<dbReference type="PROSITE" id="PS50302">
    <property type="entry name" value="PUM"/>
    <property type="match status" value="4"/>
</dbReference>
<feature type="domain" description="RRM" evidence="5">
    <location>
        <begin position="391"/>
        <end position="466"/>
    </location>
</feature>
<dbReference type="OrthoDB" id="2017782at2759"/>
<feature type="compositionally biased region" description="Low complexity" evidence="4">
    <location>
        <begin position="153"/>
        <end position="174"/>
    </location>
</feature>
<evidence type="ECO:0000313" key="7">
    <source>
        <dbReference type="EMBL" id="CDH58956.1"/>
    </source>
</evidence>
<dbReference type="SMART" id="SM00025">
    <property type="entry name" value="Pumilio"/>
    <property type="match status" value="5"/>
</dbReference>
<feature type="region of interest" description="Disordered" evidence="4">
    <location>
        <begin position="195"/>
        <end position="258"/>
    </location>
</feature>
<dbReference type="Proteomes" id="UP000027586">
    <property type="component" value="Unassembled WGS sequence"/>
</dbReference>
<feature type="compositionally biased region" description="Low complexity" evidence="4">
    <location>
        <begin position="578"/>
        <end position="597"/>
    </location>
</feature>
<dbReference type="SMART" id="SM00360">
    <property type="entry name" value="RRM"/>
    <property type="match status" value="2"/>
</dbReference>
<keyword evidence="8" id="KW-1185">Reference proteome</keyword>
<dbReference type="InterPro" id="IPR001313">
    <property type="entry name" value="Pumilio_RNA-bd_rpt"/>
</dbReference>
<evidence type="ECO:0000256" key="3">
    <source>
        <dbReference type="PROSITE-ProRule" id="PRU00317"/>
    </source>
</evidence>
<evidence type="ECO:0000256" key="2">
    <source>
        <dbReference type="PROSITE-ProRule" id="PRU00176"/>
    </source>
</evidence>
<gene>
    <name evidence="7" type="ORF">LCOR_09801.1</name>
</gene>
<name>A0A068SCG8_9FUNG</name>
<feature type="compositionally biased region" description="Low complexity" evidence="4">
    <location>
        <begin position="1067"/>
        <end position="1080"/>
    </location>
</feature>
<keyword evidence="2" id="KW-0694">RNA-binding</keyword>
<sequence>MDFPWVNEASNTRKYNATDVSIHLGMSASDSSPMLMRNSMGHMSHFGSSSMENQQQQQQQQPPLRRARADTMPTYVDIHGNGNIPSTTTAASSSHLHLQATRNRSGSTASLFAGVTPSPYSPYESGSSVDDNASSTVASTLASLGLDDENNHTPTSDAATATTATTRSRSGSSSYSLLLDTLSDDLKRNRAYTIAAGRPPFPHPHPHHQHHPHHHHPPPHHPPHHPPHPSAVSFTPFATSTTTAQQQQQQQQQQQRPRAISLGMMDGGIEMIPAPGNNGGINFFDMTSHHHQPPPIPMTALQARLQQQHQQQQHQQRALRGSRSSGNLPELGGGAVGGGTSRGFSRIGSHSQLSELSEMTATKDFYAQQTSIMEPSSSSSPPSAPAQIPSRALWLGNINASVSVPDLIRMFSEYGHVESARILSDKECAFVNFNDVESAISAKNDLETRLGSMLAGTPVRVGYGKADVNLAMALTNEAGPNAQGPTRALWVGNIPANMNPAILRAIFQSFGAIDSVRVLSHKNCGFVNFEHQEDAVRARKSLQNKEILGPGTGTVRIGFAKVPSANEEGGGIGQDWMTGTTTTNGSTQQQASSSSLNGTGGGGNSHAMTPEAYQATQWATAMMMSRLMKHTNKEEQEDEETPDLHKAMVAERRFMMQQLGAHDFMEEHEPIIYSTVIPSVPEPMTERKVDVMRLREMRKVLDSGSISTQEAENLAMECHDDIVELCSDYIGNTVVQRIFEFCSDDTKQDLLERIAPHLASIGVHKNGTWAAQKIIDHASTPSQVQLIRENITSYVPLLLLDQFGNYVVQCCLNMGTSQDKFIFDAIVSKCWDISQGRFGARAIRAILENPLVTRDQQIYVASAIIQNAVLLATNTNGVLLLSWLMDHPELTGKFRVLCPRLLPFLAKLCTHKLGSTVVLKALQQDTEPEARHLLFKTLFRDDVLEEILMDLVHGVGFIQKVLAMSGLLDDRQREELAHQVKHVLTHRIKATTQHPQGYKKLLDMVDVLSPDAAADTTAESHSPVNDTGEQKDDKEEHKSTSWMQNPQAVAMVANMYAAAMTAAATTAMQQQSSSSPSSSSGEENKTTATAPMVDLAQFDQLLKKLLQQEKGNNDDNQS</sequence>
<dbReference type="PANTHER" id="PTHR47093:SF1">
    <property type="entry name" value="PROTEIN JSN1-RELATED"/>
    <property type="match status" value="1"/>
</dbReference>
<dbReference type="GO" id="GO:0003723">
    <property type="term" value="F:RNA binding"/>
    <property type="evidence" value="ECO:0007669"/>
    <property type="project" value="UniProtKB-UniRule"/>
</dbReference>
<dbReference type="Pfam" id="PF00076">
    <property type="entry name" value="RRM_1"/>
    <property type="match status" value="2"/>
</dbReference>
<feature type="repeat" description="Pumilio" evidence="3">
    <location>
        <begin position="753"/>
        <end position="788"/>
    </location>
</feature>
<dbReference type="InterPro" id="IPR035979">
    <property type="entry name" value="RBD_domain_sf"/>
</dbReference>
<feature type="compositionally biased region" description="Polar residues" evidence="4">
    <location>
        <begin position="100"/>
        <end position="110"/>
    </location>
</feature>
<feature type="region of interest" description="Disordered" evidence="4">
    <location>
        <begin position="145"/>
        <end position="174"/>
    </location>
</feature>
<feature type="region of interest" description="Disordered" evidence="4">
    <location>
        <begin position="302"/>
        <end position="347"/>
    </location>
</feature>
<feature type="repeat" description="Pumilio" evidence="3">
    <location>
        <begin position="713"/>
        <end position="752"/>
    </location>
</feature>
<feature type="compositionally biased region" description="Basic residues" evidence="4">
    <location>
        <begin position="204"/>
        <end position="227"/>
    </location>
</feature>
<comment type="caution">
    <text evidence="7">The sequence shown here is derived from an EMBL/GenBank/DDBJ whole genome shotgun (WGS) entry which is preliminary data.</text>
</comment>
<dbReference type="InterPro" id="IPR000504">
    <property type="entry name" value="RRM_dom"/>
</dbReference>
<dbReference type="AlphaFoldDB" id="A0A068SCG8"/>
<protein>
    <submittedName>
        <fullName evidence="7">Rna binding protein</fullName>
    </submittedName>
</protein>
<evidence type="ECO:0000259" key="5">
    <source>
        <dbReference type="PROSITE" id="PS50102"/>
    </source>
</evidence>
<evidence type="ECO:0000259" key="6">
    <source>
        <dbReference type="PROSITE" id="PS50303"/>
    </source>
</evidence>
<dbReference type="CDD" id="cd00590">
    <property type="entry name" value="RRM_SF"/>
    <property type="match status" value="2"/>
</dbReference>
<accession>A0A068SCG8</accession>
<dbReference type="STRING" id="1263082.A0A068SCG8"/>
<feature type="region of interest" description="Disordered" evidence="4">
    <location>
        <begin position="86"/>
        <end position="110"/>
    </location>
</feature>
<dbReference type="PROSITE" id="PS50303">
    <property type="entry name" value="PUM_HD"/>
    <property type="match status" value="1"/>
</dbReference>
<feature type="region of interest" description="Disordered" evidence="4">
    <location>
        <begin position="1067"/>
        <end position="1094"/>
    </location>
</feature>
<dbReference type="EMBL" id="CBTN010000063">
    <property type="protein sequence ID" value="CDH58956.1"/>
    <property type="molecule type" value="Genomic_DNA"/>
</dbReference>
<reference evidence="7" key="1">
    <citation type="submission" date="2013-08" db="EMBL/GenBank/DDBJ databases">
        <title>Gene expansion shapes genome architecture in the human pathogen Lichtheimia corymbifera: an evolutionary genomics analysis in the ancient terrestrial Mucorales (Mucoromycotina).</title>
        <authorList>
            <person name="Schwartze V.U."/>
            <person name="Winter S."/>
            <person name="Shelest E."/>
            <person name="Marcet-Houben M."/>
            <person name="Horn F."/>
            <person name="Wehner S."/>
            <person name="Hoffmann K."/>
            <person name="Riege K."/>
            <person name="Sammeth M."/>
            <person name="Nowrousian M."/>
            <person name="Valiante V."/>
            <person name="Linde J."/>
            <person name="Jacobsen I.D."/>
            <person name="Marz M."/>
            <person name="Brakhage A.A."/>
            <person name="Gabaldon T."/>
            <person name="Bocker S."/>
            <person name="Voigt K."/>
        </authorList>
    </citation>
    <scope>NUCLEOTIDE SEQUENCE [LARGE SCALE GENOMIC DNA]</scope>
    <source>
        <strain evidence="7">FSU 9682</strain>
    </source>
</reference>
<feature type="repeat" description="Pumilio" evidence="3">
    <location>
        <begin position="790"/>
        <end position="828"/>
    </location>
</feature>
<dbReference type="InterPro" id="IPR033133">
    <property type="entry name" value="PUM-HD"/>
</dbReference>
<feature type="region of interest" description="Disordered" evidence="4">
    <location>
        <begin position="31"/>
        <end position="67"/>
    </location>
</feature>
<feature type="domain" description="PUM-HD" evidence="6">
    <location>
        <begin position="651"/>
        <end position="1009"/>
    </location>
</feature>
<dbReference type="Gene3D" id="3.30.70.330">
    <property type="match status" value="2"/>
</dbReference>
<evidence type="ECO:0000313" key="8">
    <source>
        <dbReference type="Proteomes" id="UP000027586"/>
    </source>
</evidence>
<dbReference type="Pfam" id="PF00806">
    <property type="entry name" value="PUF"/>
    <property type="match status" value="4"/>
</dbReference>
<keyword evidence="1" id="KW-0677">Repeat</keyword>
<organism evidence="7 8">
    <name type="scientific">Lichtheimia corymbifera JMRC:FSU:9682</name>
    <dbReference type="NCBI Taxonomy" id="1263082"/>
    <lineage>
        <taxon>Eukaryota</taxon>
        <taxon>Fungi</taxon>
        <taxon>Fungi incertae sedis</taxon>
        <taxon>Mucoromycota</taxon>
        <taxon>Mucoromycotina</taxon>
        <taxon>Mucoromycetes</taxon>
        <taxon>Mucorales</taxon>
        <taxon>Lichtheimiaceae</taxon>
        <taxon>Lichtheimia</taxon>
    </lineage>
</organism>
<feature type="compositionally biased region" description="Low complexity" evidence="4">
    <location>
        <begin position="39"/>
        <end position="61"/>
    </location>
</feature>
<dbReference type="SUPFAM" id="SSF54928">
    <property type="entry name" value="RNA-binding domain, RBD"/>
    <property type="match status" value="2"/>
</dbReference>
<feature type="compositionally biased region" description="Polar residues" evidence="4">
    <location>
        <begin position="1017"/>
        <end position="1027"/>
    </location>
</feature>
<dbReference type="InterPro" id="IPR011989">
    <property type="entry name" value="ARM-like"/>
</dbReference>
<proteinExistence type="predicted"/>
<feature type="compositionally biased region" description="Gly residues" evidence="4">
    <location>
        <begin position="331"/>
        <end position="341"/>
    </location>
</feature>
<feature type="region of interest" description="Disordered" evidence="4">
    <location>
        <begin position="1013"/>
        <end position="1044"/>
    </location>
</feature>
<feature type="compositionally biased region" description="Low complexity" evidence="4">
    <location>
        <begin position="302"/>
        <end position="319"/>
    </location>
</feature>
<feature type="compositionally biased region" description="Basic and acidic residues" evidence="4">
    <location>
        <begin position="1028"/>
        <end position="1039"/>
    </location>
</feature>
<dbReference type="InterPro" id="IPR012677">
    <property type="entry name" value="Nucleotide-bd_a/b_plait_sf"/>
</dbReference>
<feature type="region of interest" description="Disordered" evidence="4">
    <location>
        <begin position="566"/>
        <end position="608"/>
    </location>
</feature>
<dbReference type="PROSITE" id="PS50102">
    <property type="entry name" value="RRM"/>
    <property type="match status" value="2"/>
</dbReference>
<dbReference type="GO" id="GO:0000288">
    <property type="term" value="P:nuclear-transcribed mRNA catabolic process, deadenylation-dependent decay"/>
    <property type="evidence" value="ECO:0007669"/>
    <property type="project" value="TreeGrafter"/>
</dbReference>
<dbReference type="VEuPathDB" id="FungiDB:LCOR_09801.1"/>
<feature type="repeat" description="Pumilio" evidence="3">
    <location>
        <begin position="900"/>
        <end position="936"/>
    </location>
</feature>
<dbReference type="Gene3D" id="1.25.10.10">
    <property type="entry name" value="Leucine-rich Repeat Variant"/>
    <property type="match status" value="1"/>
</dbReference>
<feature type="compositionally biased region" description="Low complexity" evidence="4">
    <location>
        <begin position="230"/>
        <end position="255"/>
    </location>
</feature>
<feature type="domain" description="RRM" evidence="5">
    <location>
        <begin position="487"/>
        <end position="562"/>
    </location>
</feature>
<evidence type="ECO:0000256" key="4">
    <source>
        <dbReference type="SAM" id="MobiDB-lite"/>
    </source>
</evidence>